<evidence type="ECO:0000313" key="1">
    <source>
        <dbReference type="EMBL" id="POS62034.1"/>
    </source>
</evidence>
<comment type="caution">
    <text evidence="1">The sequence shown here is derived from an EMBL/GenBank/DDBJ whole genome shotgun (WGS) entry which is preliminary data.</text>
</comment>
<protein>
    <submittedName>
        <fullName evidence="1">Uncharacterized protein</fullName>
    </submittedName>
</protein>
<reference evidence="1 2" key="1">
    <citation type="submission" date="2018-02" db="EMBL/GenBank/DDBJ databases">
        <title>Draft genome sequences of four Parasaccharibacter apium strains isolated from honey bees.</title>
        <authorList>
            <person name="Corby-Harris V.L."/>
            <person name="Anderson K.E."/>
        </authorList>
    </citation>
    <scope>NUCLEOTIDE SEQUENCE [LARGE SCALE GENOMIC DNA]</scope>
    <source>
        <strain evidence="1 2">B8</strain>
    </source>
</reference>
<organism evidence="1 2">
    <name type="scientific">Parasaccharibacter apium</name>
    <dbReference type="NCBI Taxonomy" id="1510841"/>
    <lineage>
        <taxon>Bacteria</taxon>
        <taxon>Pseudomonadati</taxon>
        <taxon>Pseudomonadota</taxon>
        <taxon>Alphaproteobacteria</taxon>
        <taxon>Acetobacterales</taxon>
        <taxon>Acetobacteraceae</taxon>
        <taxon>Parasaccharibacter</taxon>
    </lineage>
</organism>
<gene>
    <name evidence="1" type="ORF">ASQ42_06815</name>
</gene>
<dbReference type="Proteomes" id="UP000237218">
    <property type="component" value="Unassembled WGS sequence"/>
</dbReference>
<dbReference type="RefSeq" id="WP_103765249.1">
    <property type="nucleotide sequence ID" value="NZ_LMYH01000003.1"/>
</dbReference>
<accession>A0ABX4ZL24</accession>
<sequence>MINLSNLHNIYTQALDNHHPTIAFELREGGGVFVLMMFFSEEDESRDQLFILLKRTQRMIKYKMYGNHRKGDFDIYPNPRYDNWIKEELGIIGGQTAYEQEKILEKLNKNIPQNLPLTSTIKTIHNNRNMVSRTVNLVDEEDKIYLLGPRKLSEDRHPREKTIRKLYLYVEAEPELIKNFIEHLRKNNMTLAWTRDPNRANYNLAEMMR</sequence>
<keyword evidence="2" id="KW-1185">Reference proteome</keyword>
<evidence type="ECO:0000313" key="2">
    <source>
        <dbReference type="Proteomes" id="UP000237218"/>
    </source>
</evidence>
<name>A0ABX4ZL24_9PROT</name>
<dbReference type="EMBL" id="LMYI01000011">
    <property type="protein sequence ID" value="POS62034.1"/>
    <property type="molecule type" value="Genomic_DNA"/>
</dbReference>
<proteinExistence type="predicted"/>